<dbReference type="PANTHER" id="PTHR44591">
    <property type="entry name" value="STRESS RESPONSE REGULATOR PROTEIN 1"/>
    <property type="match status" value="1"/>
</dbReference>
<dbReference type="Gene3D" id="3.40.50.2300">
    <property type="match status" value="1"/>
</dbReference>
<accession>A0A7T5VBU3</accession>
<dbReference type="KEGG" id="dog:HP555_03470"/>
<keyword evidence="5" id="KW-1185">Reference proteome</keyword>
<proteinExistence type="predicted"/>
<dbReference type="SMART" id="SM00448">
    <property type="entry name" value="REC"/>
    <property type="match status" value="1"/>
</dbReference>
<gene>
    <name evidence="4" type="ORF">HP555_03470</name>
</gene>
<name>A0A7T5VBU3_9BACT</name>
<comment type="caution">
    <text evidence="2">Lacks conserved residue(s) required for the propagation of feature annotation.</text>
</comment>
<evidence type="ECO:0000313" key="5">
    <source>
        <dbReference type="Proteomes" id="UP000596092"/>
    </source>
</evidence>
<sequence>MQPVRVLTIAEDEEFSDILTDRLRSWGFDATAADNRREALETVLVRPPDVVVLNLRAEHDDDLETLRLLRSRNRNIEVILLICKGATTTGIRGLELGAFDSLPQPVELGELIEKIHLACNRHISTME</sequence>
<feature type="domain" description="Response regulatory" evidence="3">
    <location>
        <begin position="5"/>
        <end position="119"/>
    </location>
</feature>
<dbReference type="RefSeq" id="WP_199263806.1">
    <property type="nucleotide sequence ID" value="NZ_CP054140.1"/>
</dbReference>
<dbReference type="CDD" id="cd00156">
    <property type="entry name" value="REC"/>
    <property type="match status" value="1"/>
</dbReference>
<organism evidence="4 5">
    <name type="scientific">Desulfobulbus oligotrophicus</name>
    <dbReference type="NCBI Taxonomy" id="1909699"/>
    <lineage>
        <taxon>Bacteria</taxon>
        <taxon>Pseudomonadati</taxon>
        <taxon>Thermodesulfobacteriota</taxon>
        <taxon>Desulfobulbia</taxon>
        <taxon>Desulfobulbales</taxon>
        <taxon>Desulfobulbaceae</taxon>
        <taxon>Desulfobulbus</taxon>
    </lineage>
</organism>
<dbReference type="InterPro" id="IPR011006">
    <property type="entry name" value="CheY-like_superfamily"/>
</dbReference>
<dbReference type="EMBL" id="CP054140">
    <property type="protein sequence ID" value="QQG64990.1"/>
    <property type="molecule type" value="Genomic_DNA"/>
</dbReference>
<evidence type="ECO:0000256" key="2">
    <source>
        <dbReference type="PROSITE-ProRule" id="PRU00169"/>
    </source>
</evidence>
<protein>
    <submittedName>
        <fullName evidence="4">Response regulator</fullName>
    </submittedName>
</protein>
<keyword evidence="1" id="KW-0597">Phosphoprotein</keyword>
<evidence type="ECO:0000259" key="3">
    <source>
        <dbReference type="PROSITE" id="PS50110"/>
    </source>
</evidence>
<dbReference type="InterPro" id="IPR050595">
    <property type="entry name" value="Bact_response_regulator"/>
</dbReference>
<dbReference type="Pfam" id="PF00072">
    <property type="entry name" value="Response_reg"/>
    <property type="match status" value="1"/>
</dbReference>
<evidence type="ECO:0000256" key="1">
    <source>
        <dbReference type="ARBA" id="ARBA00022553"/>
    </source>
</evidence>
<dbReference type="Proteomes" id="UP000596092">
    <property type="component" value="Chromosome"/>
</dbReference>
<dbReference type="PANTHER" id="PTHR44591:SF3">
    <property type="entry name" value="RESPONSE REGULATORY DOMAIN-CONTAINING PROTEIN"/>
    <property type="match status" value="1"/>
</dbReference>
<dbReference type="PROSITE" id="PS50110">
    <property type="entry name" value="RESPONSE_REGULATORY"/>
    <property type="match status" value="1"/>
</dbReference>
<evidence type="ECO:0000313" key="4">
    <source>
        <dbReference type="EMBL" id="QQG64990.1"/>
    </source>
</evidence>
<dbReference type="InterPro" id="IPR001789">
    <property type="entry name" value="Sig_transdc_resp-reg_receiver"/>
</dbReference>
<reference evidence="4 5" key="1">
    <citation type="submission" date="2020-05" db="EMBL/GenBank/DDBJ databases">
        <title>Complete genome of Desulfobulbus oligotrophicus.</title>
        <authorList>
            <person name="Podar M."/>
        </authorList>
    </citation>
    <scope>NUCLEOTIDE SEQUENCE [LARGE SCALE GENOMIC DNA]</scope>
    <source>
        <strain evidence="4 5">Prop6</strain>
    </source>
</reference>
<dbReference type="GO" id="GO:0000160">
    <property type="term" value="P:phosphorelay signal transduction system"/>
    <property type="evidence" value="ECO:0007669"/>
    <property type="project" value="InterPro"/>
</dbReference>
<dbReference type="SUPFAM" id="SSF52172">
    <property type="entry name" value="CheY-like"/>
    <property type="match status" value="1"/>
</dbReference>
<dbReference type="AlphaFoldDB" id="A0A7T5VBU3"/>